<dbReference type="EMBL" id="HACA01016692">
    <property type="protein sequence ID" value="CDW34053.1"/>
    <property type="molecule type" value="Transcribed_RNA"/>
</dbReference>
<proteinExistence type="predicted"/>
<protein>
    <submittedName>
        <fullName evidence="1">Uncharacterized protein</fullName>
    </submittedName>
</protein>
<reference evidence="1" key="1">
    <citation type="submission" date="2014-05" db="EMBL/GenBank/DDBJ databases">
        <authorList>
            <person name="Chronopoulou M."/>
        </authorList>
    </citation>
    <scope>NUCLEOTIDE SEQUENCE</scope>
    <source>
        <tissue evidence="1">Whole organism</tissue>
    </source>
</reference>
<name>A0A0K2U741_LEPSM</name>
<organism evidence="1">
    <name type="scientific">Lepeophtheirus salmonis</name>
    <name type="common">Salmon louse</name>
    <name type="synonym">Caligus salmonis</name>
    <dbReference type="NCBI Taxonomy" id="72036"/>
    <lineage>
        <taxon>Eukaryota</taxon>
        <taxon>Metazoa</taxon>
        <taxon>Ecdysozoa</taxon>
        <taxon>Arthropoda</taxon>
        <taxon>Crustacea</taxon>
        <taxon>Multicrustacea</taxon>
        <taxon>Hexanauplia</taxon>
        <taxon>Copepoda</taxon>
        <taxon>Siphonostomatoida</taxon>
        <taxon>Caligidae</taxon>
        <taxon>Lepeophtheirus</taxon>
    </lineage>
</organism>
<dbReference type="AlphaFoldDB" id="A0A0K2U741"/>
<evidence type="ECO:0000313" key="1">
    <source>
        <dbReference type="EMBL" id="CDW34053.1"/>
    </source>
</evidence>
<accession>A0A0K2U741</accession>
<sequence length="47" mass="5620">MVLKILEPHWYYMKVFPACFTKKTTKKKHLYLDCTLSKITDIAKVPF</sequence>